<dbReference type="EMBL" id="JAZGUE010000003">
    <property type="protein sequence ID" value="KAL2269244.1"/>
    <property type="molecule type" value="Genomic_DNA"/>
</dbReference>
<evidence type="ECO:0000313" key="4">
    <source>
        <dbReference type="Proteomes" id="UP001600064"/>
    </source>
</evidence>
<keyword evidence="2" id="KW-0732">Signal</keyword>
<keyword evidence="4" id="KW-1185">Reference proteome</keyword>
<dbReference type="Proteomes" id="UP001600064">
    <property type="component" value="Unassembled WGS sequence"/>
</dbReference>
<protein>
    <submittedName>
        <fullName evidence="3">Uncharacterized protein</fullName>
    </submittedName>
</protein>
<feature type="signal peptide" evidence="2">
    <location>
        <begin position="1"/>
        <end position="34"/>
    </location>
</feature>
<proteinExistence type="predicted"/>
<dbReference type="RefSeq" id="XP_070867968.1">
    <property type="nucleotide sequence ID" value="XM_071010541.1"/>
</dbReference>
<accession>A0ABR4DG22</accession>
<feature type="region of interest" description="Disordered" evidence="1">
    <location>
        <begin position="63"/>
        <end position="86"/>
    </location>
</feature>
<organism evidence="3 4">
    <name type="scientific">Remersonia thermophila</name>
    <dbReference type="NCBI Taxonomy" id="72144"/>
    <lineage>
        <taxon>Eukaryota</taxon>
        <taxon>Fungi</taxon>
        <taxon>Dikarya</taxon>
        <taxon>Ascomycota</taxon>
        <taxon>Pezizomycotina</taxon>
        <taxon>Sordariomycetes</taxon>
        <taxon>Sordariomycetidae</taxon>
        <taxon>Sordariales</taxon>
        <taxon>Sordariales incertae sedis</taxon>
        <taxon>Remersonia</taxon>
    </lineage>
</organism>
<feature type="chain" id="PRO_5046774309" evidence="2">
    <location>
        <begin position="35"/>
        <end position="221"/>
    </location>
</feature>
<name>A0ABR4DG22_9PEZI</name>
<evidence type="ECO:0000256" key="2">
    <source>
        <dbReference type="SAM" id="SignalP"/>
    </source>
</evidence>
<evidence type="ECO:0000256" key="1">
    <source>
        <dbReference type="SAM" id="MobiDB-lite"/>
    </source>
</evidence>
<sequence>MMGERTDLQRGRGQQTRGWSPLAAAFLLVHVTLAADKFSVDSTQARVRFPGFSLWSGATSLRSGRTCRDPSKDRDEGNRVATSERPDIVQSSRCPRVGVNIPGHPYQVSGLRSRACADRCRRSLILVVELQPCCGSASIGHPGPSIVAVGSSHPRLMLNVANSAPGPSIESIVLDDNEFRRFGTTACPLLEKHEEKRLELINKVHRLNAVSSRRPSILGEP</sequence>
<comment type="caution">
    <text evidence="3">The sequence shown here is derived from an EMBL/GenBank/DDBJ whole genome shotgun (WGS) entry which is preliminary data.</text>
</comment>
<gene>
    <name evidence="3" type="ORF">VTJ83DRAFT_4090</name>
</gene>
<feature type="compositionally biased region" description="Basic and acidic residues" evidence="1">
    <location>
        <begin position="66"/>
        <end position="86"/>
    </location>
</feature>
<dbReference type="GeneID" id="98125185"/>
<evidence type="ECO:0000313" key="3">
    <source>
        <dbReference type="EMBL" id="KAL2269244.1"/>
    </source>
</evidence>
<reference evidence="3 4" key="1">
    <citation type="journal article" date="2024" name="Commun. Biol.">
        <title>Comparative genomic analysis of thermophilic fungi reveals convergent evolutionary adaptations and gene losses.</title>
        <authorList>
            <person name="Steindorff A.S."/>
            <person name="Aguilar-Pontes M.V."/>
            <person name="Robinson A.J."/>
            <person name="Andreopoulos B."/>
            <person name="LaButti K."/>
            <person name="Kuo A."/>
            <person name="Mondo S."/>
            <person name="Riley R."/>
            <person name="Otillar R."/>
            <person name="Haridas S."/>
            <person name="Lipzen A."/>
            <person name="Grimwood J."/>
            <person name="Schmutz J."/>
            <person name="Clum A."/>
            <person name="Reid I.D."/>
            <person name="Moisan M.C."/>
            <person name="Butler G."/>
            <person name="Nguyen T.T.M."/>
            <person name="Dewar K."/>
            <person name="Conant G."/>
            <person name="Drula E."/>
            <person name="Henrissat B."/>
            <person name="Hansel C."/>
            <person name="Singer S."/>
            <person name="Hutchinson M.I."/>
            <person name="de Vries R.P."/>
            <person name="Natvig D.O."/>
            <person name="Powell A.J."/>
            <person name="Tsang A."/>
            <person name="Grigoriev I.V."/>
        </authorList>
    </citation>
    <scope>NUCLEOTIDE SEQUENCE [LARGE SCALE GENOMIC DNA]</scope>
    <source>
        <strain evidence="3 4">ATCC 22073</strain>
    </source>
</reference>